<feature type="transmembrane region" description="Helical" evidence="1">
    <location>
        <begin position="21"/>
        <end position="42"/>
    </location>
</feature>
<proteinExistence type="predicted"/>
<dbReference type="PANTHER" id="PTHR30093:SF2">
    <property type="entry name" value="TYPE II SECRETION SYSTEM PROTEIN H"/>
    <property type="match status" value="1"/>
</dbReference>
<dbReference type="Proteomes" id="UP000435649">
    <property type="component" value="Unassembled WGS sequence"/>
</dbReference>
<organism evidence="3 4">
    <name type="scientific">Victivallis lenta</name>
    <dbReference type="NCBI Taxonomy" id="2606640"/>
    <lineage>
        <taxon>Bacteria</taxon>
        <taxon>Pseudomonadati</taxon>
        <taxon>Lentisphaerota</taxon>
        <taxon>Lentisphaeria</taxon>
        <taxon>Victivallales</taxon>
        <taxon>Victivallaceae</taxon>
        <taxon>Victivallis</taxon>
    </lineage>
</organism>
<dbReference type="SUPFAM" id="SSF54523">
    <property type="entry name" value="Pili subunits"/>
    <property type="match status" value="1"/>
</dbReference>
<dbReference type="InterPro" id="IPR011453">
    <property type="entry name" value="DUF1559"/>
</dbReference>
<dbReference type="EMBL" id="VUNS01000001">
    <property type="protein sequence ID" value="MST95563.1"/>
    <property type="molecule type" value="Genomic_DNA"/>
</dbReference>
<evidence type="ECO:0000259" key="2">
    <source>
        <dbReference type="Pfam" id="PF07596"/>
    </source>
</evidence>
<keyword evidence="1" id="KW-0472">Membrane</keyword>
<comment type="caution">
    <text evidence="3">The sequence shown here is derived from an EMBL/GenBank/DDBJ whole genome shotgun (WGS) entry which is preliminary data.</text>
</comment>
<dbReference type="NCBIfam" id="TIGR02532">
    <property type="entry name" value="IV_pilin_GFxxxE"/>
    <property type="match status" value="1"/>
</dbReference>
<accession>A0A844FXG3</accession>
<evidence type="ECO:0000313" key="4">
    <source>
        <dbReference type="Proteomes" id="UP000435649"/>
    </source>
</evidence>
<keyword evidence="1" id="KW-1133">Transmembrane helix</keyword>
<dbReference type="InterPro" id="IPR045584">
    <property type="entry name" value="Pilin-like"/>
</dbReference>
<gene>
    <name evidence="3" type="ORF">FYJ85_00680</name>
</gene>
<dbReference type="InterPro" id="IPR012902">
    <property type="entry name" value="N_methyl_site"/>
</dbReference>
<dbReference type="Gene3D" id="3.30.700.10">
    <property type="entry name" value="Glycoprotein, Type 4 Pilin"/>
    <property type="match status" value="1"/>
</dbReference>
<evidence type="ECO:0000256" key="1">
    <source>
        <dbReference type="SAM" id="Phobius"/>
    </source>
</evidence>
<keyword evidence="4" id="KW-1185">Reference proteome</keyword>
<sequence length="268" mass="30089">MKKLRNEIHAAHPERTRRFTLIELLVVIAIIAILASMLLPALQQARAAAHATNCLGNQKQIGTAMLSYAGDSNDFLPLVRYNGGYRWASDIAPYLSGNKLVGGGVIYKVNKVMICPSNVTWQPKSEADYVDYRVYTNYAYSFYFGCMVPEGGWGYPAQQKEYCPKRLSRFRQASKVAMLSDLYIYNEADPNSNETKFNFSWAAFNGDPDAQKIKNESHIDVGRHSGAENYLFADGHASRDLVRSLAAKIFPLGGNYNGDSWSVMYYNF</sequence>
<reference evidence="3 4" key="1">
    <citation type="submission" date="2019-08" db="EMBL/GenBank/DDBJ databases">
        <title>In-depth cultivation of the pig gut microbiome towards novel bacterial diversity and tailored functional studies.</title>
        <authorList>
            <person name="Wylensek D."/>
            <person name="Hitch T.C.A."/>
            <person name="Clavel T."/>
        </authorList>
    </citation>
    <scope>NUCLEOTIDE SEQUENCE [LARGE SCALE GENOMIC DNA]</scope>
    <source>
        <strain evidence="3 4">BBE-744-WT-12</strain>
    </source>
</reference>
<dbReference type="AlphaFoldDB" id="A0A844FXG3"/>
<protein>
    <submittedName>
        <fullName evidence="3">Type II secretion system protein</fullName>
    </submittedName>
</protein>
<dbReference type="Pfam" id="PF07596">
    <property type="entry name" value="SBP_bac_10"/>
    <property type="match status" value="1"/>
</dbReference>
<dbReference type="PANTHER" id="PTHR30093">
    <property type="entry name" value="GENERAL SECRETION PATHWAY PROTEIN G"/>
    <property type="match status" value="1"/>
</dbReference>
<dbReference type="RefSeq" id="WP_154416664.1">
    <property type="nucleotide sequence ID" value="NZ_VUNS01000001.1"/>
</dbReference>
<evidence type="ECO:0000313" key="3">
    <source>
        <dbReference type="EMBL" id="MST95563.1"/>
    </source>
</evidence>
<keyword evidence="1" id="KW-0812">Transmembrane</keyword>
<name>A0A844FXG3_9BACT</name>
<feature type="domain" description="DUF1559" evidence="2">
    <location>
        <begin position="43"/>
        <end position="98"/>
    </location>
</feature>